<evidence type="ECO:0000313" key="1">
    <source>
        <dbReference type="EMBL" id="MEN0645548.1"/>
    </source>
</evidence>
<dbReference type="Proteomes" id="UP001418796">
    <property type="component" value="Unassembled WGS sequence"/>
</dbReference>
<comment type="caution">
    <text evidence="1">The sequence shown here is derived from an EMBL/GenBank/DDBJ whole genome shotgun (WGS) entry which is preliminary data.</text>
</comment>
<organism evidence="1 2">
    <name type="scientific">Alkalicoccobacillus gibsonii</name>
    <dbReference type="NCBI Taxonomy" id="79881"/>
    <lineage>
        <taxon>Bacteria</taxon>
        <taxon>Bacillati</taxon>
        <taxon>Bacillota</taxon>
        <taxon>Bacilli</taxon>
        <taxon>Bacillales</taxon>
        <taxon>Bacillaceae</taxon>
        <taxon>Alkalicoccobacillus</taxon>
    </lineage>
</organism>
<sequence length="282" mass="32754">MGFVDDLEDLDLVFEHLESEKYEVEDISYRFLSEFAGILSSHIYKNYDESEHAQAFLDAINTCSVNKNKGVIDHNNVQLIPEFDSQIRGLDDYDLPVIMDSIAKLTKDLFDLDSTNELLEKHNIGFFLERDRSRIIWRVKDDVENIDDSITTAIEELPPKTKTVLKELLQAKEYLKNHDDSRYLKDTLAKAISGLEAYSSHLTGERKIKDATHKLKQDGRFNHHIVRDITSMWSSINEVYPDVRHGSDIEYDLPFEDAMYWIDRIMSQISYLNRVTGIQITV</sequence>
<name>A0ABU9VNR0_9BACI</name>
<gene>
    <name evidence="1" type="ORF">MKY91_20495</name>
</gene>
<protein>
    <recommendedName>
        <fullName evidence="3">HEPN domain-containing protein</fullName>
    </recommendedName>
</protein>
<dbReference type="RefSeq" id="WP_343132215.1">
    <property type="nucleotide sequence ID" value="NZ_JBCITK010000002.1"/>
</dbReference>
<evidence type="ECO:0000313" key="2">
    <source>
        <dbReference type="Proteomes" id="UP001418796"/>
    </source>
</evidence>
<proteinExistence type="predicted"/>
<reference evidence="1 2" key="1">
    <citation type="submission" date="2024-03" db="EMBL/GenBank/DDBJ databases">
        <title>Bacilli Hybrid Assemblies.</title>
        <authorList>
            <person name="Kovac J."/>
        </authorList>
    </citation>
    <scope>NUCLEOTIDE SEQUENCE [LARGE SCALE GENOMIC DNA]</scope>
    <source>
        <strain evidence="1 2">FSL R7-0666</strain>
    </source>
</reference>
<accession>A0ABU9VNR0</accession>
<dbReference type="EMBL" id="JBCITK010000002">
    <property type="protein sequence ID" value="MEN0645548.1"/>
    <property type="molecule type" value="Genomic_DNA"/>
</dbReference>
<evidence type="ECO:0008006" key="3">
    <source>
        <dbReference type="Google" id="ProtNLM"/>
    </source>
</evidence>
<keyword evidence="2" id="KW-1185">Reference proteome</keyword>